<keyword evidence="2" id="KW-1185">Reference proteome</keyword>
<evidence type="ECO:0000313" key="2">
    <source>
        <dbReference type="Proteomes" id="UP000542742"/>
    </source>
</evidence>
<dbReference type="Proteomes" id="UP000542742">
    <property type="component" value="Unassembled WGS sequence"/>
</dbReference>
<dbReference type="EMBL" id="JACHMF010000001">
    <property type="protein sequence ID" value="MBB4692812.1"/>
    <property type="molecule type" value="Genomic_DNA"/>
</dbReference>
<accession>A0A7W7G1K5</accession>
<comment type="caution">
    <text evidence="1">The sequence shown here is derived from an EMBL/GenBank/DDBJ whole genome shotgun (WGS) entry which is preliminary data.</text>
</comment>
<proteinExistence type="predicted"/>
<organism evidence="1 2">
    <name type="scientific">Paractinoplanes abujensis</name>
    <dbReference type="NCBI Taxonomy" id="882441"/>
    <lineage>
        <taxon>Bacteria</taxon>
        <taxon>Bacillati</taxon>
        <taxon>Actinomycetota</taxon>
        <taxon>Actinomycetes</taxon>
        <taxon>Micromonosporales</taxon>
        <taxon>Micromonosporaceae</taxon>
        <taxon>Paractinoplanes</taxon>
    </lineage>
</organism>
<evidence type="ECO:0000313" key="1">
    <source>
        <dbReference type="EMBL" id="MBB4692812.1"/>
    </source>
</evidence>
<name>A0A7W7G1K5_9ACTN</name>
<protein>
    <submittedName>
        <fullName evidence="1">Uncharacterized protein</fullName>
    </submittedName>
</protein>
<sequence length="206" mass="20705">MTVVAVVAGLVTAVGIVTGSSYSVFSGVTDNSGNNWAAGNVVLTDDDAGSAMFVTSGAGANQVNAGVLKPGQTVVNCIRVTYAGSLPSTVRLYASATGDTPGPGGTGLRDYLHVKIEEGTAGAFGCSGFGGTVTTLWDSTTHPNAASDLLTVFPSGYATGIVSALASWSGTAARTYRFTVTVDSSIPDTSQSSAASATFTWEARNI</sequence>
<gene>
    <name evidence="1" type="ORF">BKA14_002960</name>
</gene>
<reference evidence="1 2" key="1">
    <citation type="submission" date="2020-08" db="EMBL/GenBank/DDBJ databases">
        <title>Sequencing the genomes of 1000 actinobacteria strains.</title>
        <authorList>
            <person name="Klenk H.-P."/>
        </authorList>
    </citation>
    <scope>NUCLEOTIDE SEQUENCE [LARGE SCALE GENOMIC DNA]</scope>
    <source>
        <strain evidence="1 2">DSM 45518</strain>
    </source>
</reference>
<dbReference type="RefSeq" id="WP_203722574.1">
    <property type="nucleotide sequence ID" value="NZ_BOMC01000063.1"/>
</dbReference>
<dbReference type="AlphaFoldDB" id="A0A7W7G1K5"/>